<evidence type="ECO:0000313" key="2">
    <source>
        <dbReference type="Proteomes" id="UP001519460"/>
    </source>
</evidence>
<sequence length="117" mass="13496">MNSTILWMEMKMHYGKKEQLVSVTSLQKVTTVVLSVGGKVNKRGKPLVECHSPLVSQMLKIHVAWPVNDAGTRNVRHSSPLWHTTVLYMSRNTKLLIQNPWPFHLHSRNNVTEKRKE</sequence>
<gene>
    <name evidence="1" type="ORF">BaRGS_00006944</name>
</gene>
<keyword evidence="2" id="KW-1185">Reference proteome</keyword>
<comment type="caution">
    <text evidence="1">The sequence shown here is derived from an EMBL/GenBank/DDBJ whole genome shotgun (WGS) entry which is preliminary data.</text>
</comment>
<protein>
    <submittedName>
        <fullName evidence="1">Uncharacterized protein</fullName>
    </submittedName>
</protein>
<reference evidence="1 2" key="1">
    <citation type="journal article" date="2023" name="Sci. Data">
        <title>Genome assembly of the Korean intertidal mud-creeper Batillaria attramentaria.</title>
        <authorList>
            <person name="Patra A.K."/>
            <person name="Ho P.T."/>
            <person name="Jun S."/>
            <person name="Lee S.J."/>
            <person name="Kim Y."/>
            <person name="Won Y.J."/>
        </authorList>
    </citation>
    <scope>NUCLEOTIDE SEQUENCE [LARGE SCALE GENOMIC DNA]</scope>
    <source>
        <strain evidence="1">Wonlab-2016</strain>
    </source>
</reference>
<proteinExistence type="predicted"/>
<accession>A0ABD0LS31</accession>
<evidence type="ECO:0000313" key="1">
    <source>
        <dbReference type="EMBL" id="KAK7501858.1"/>
    </source>
</evidence>
<name>A0ABD0LS31_9CAEN</name>
<dbReference type="AlphaFoldDB" id="A0ABD0LS31"/>
<dbReference type="Proteomes" id="UP001519460">
    <property type="component" value="Unassembled WGS sequence"/>
</dbReference>
<organism evidence="1 2">
    <name type="scientific">Batillaria attramentaria</name>
    <dbReference type="NCBI Taxonomy" id="370345"/>
    <lineage>
        <taxon>Eukaryota</taxon>
        <taxon>Metazoa</taxon>
        <taxon>Spiralia</taxon>
        <taxon>Lophotrochozoa</taxon>
        <taxon>Mollusca</taxon>
        <taxon>Gastropoda</taxon>
        <taxon>Caenogastropoda</taxon>
        <taxon>Sorbeoconcha</taxon>
        <taxon>Cerithioidea</taxon>
        <taxon>Batillariidae</taxon>
        <taxon>Batillaria</taxon>
    </lineage>
</organism>
<dbReference type="EMBL" id="JACVVK020000029">
    <property type="protein sequence ID" value="KAK7501858.1"/>
    <property type="molecule type" value="Genomic_DNA"/>
</dbReference>